<comment type="similarity">
    <text evidence="1">Belongs to the amidase family.</text>
</comment>
<dbReference type="Proteomes" id="UP000016566">
    <property type="component" value="Unassembled WGS sequence"/>
</dbReference>
<feature type="domain" description="Amidase" evidence="2">
    <location>
        <begin position="38"/>
        <end position="443"/>
    </location>
</feature>
<evidence type="ECO:0000313" key="4">
    <source>
        <dbReference type="Proteomes" id="UP000016566"/>
    </source>
</evidence>
<reference evidence="3" key="1">
    <citation type="journal article" date="2013" name="Genome Announc.">
        <title>Draft Genome Sequence of Loktanella cinnabarina LL-001T, Isolated from Deep-Sea Floor Sediment.</title>
        <authorList>
            <person name="Nishi S."/>
            <person name="Tsubouchi T."/>
            <person name="Takaki Y."/>
            <person name="Koyanagi R."/>
            <person name="Satoh N."/>
            <person name="Maruyama T."/>
            <person name="Hatada Y."/>
        </authorList>
    </citation>
    <scope>NUCLEOTIDE SEQUENCE [LARGE SCALE GENOMIC DNA]</scope>
    <source>
        <strain evidence="3">LL-001</strain>
    </source>
</reference>
<evidence type="ECO:0000313" key="3">
    <source>
        <dbReference type="EMBL" id="GAD57012.1"/>
    </source>
</evidence>
<evidence type="ECO:0000256" key="1">
    <source>
        <dbReference type="ARBA" id="ARBA00009199"/>
    </source>
</evidence>
<dbReference type="PANTHER" id="PTHR11895">
    <property type="entry name" value="TRANSAMIDASE"/>
    <property type="match status" value="1"/>
</dbReference>
<dbReference type="EMBL" id="BATB01000056">
    <property type="protein sequence ID" value="GAD57012.1"/>
    <property type="molecule type" value="Genomic_DNA"/>
</dbReference>
<dbReference type="InterPro" id="IPR023631">
    <property type="entry name" value="Amidase_dom"/>
</dbReference>
<dbReference type="eggNOG" id="COG0154">
    <property type="taxonomic scope" value="Bacteria"/>
</dbReference>
<comment type="caution">
    <text evidence="3">The sequence shown here is derived from an EMBL/GenBank/DDBJ whole genome shotgun (WGS) entry which is preliminary data.</text>
</comment>
<protein>
    <submittedName>
        <fullName evidence="3">Amidase</fullName>
    </submittedName>
</protein>
<dbReference type="AlphaFoldDB" id="U2Z7H6"/>
<dbReference type="Pfam" id="PF01425">
    <property type="entry name" value="Amidase"/>
    <property type="match status" value="1"/>
</dbReference>
<dbReference type="STRING" id="1337093.MBELCI_3064"/>
<sequence>MAGELKKAAMPKGHVPMLDLSARELRDRMAAGALQATDLVGACLERIAALEPEVQAWAWLDGGHALKQAEALDAQRRSGRPTGPLHGLPVALKDVIDTARMPTQNGTPLDEGRVPEADAALVTRLRAAGAIVIGKTVTAELAFLHPGKTRNPHDAARTPGGSSSGSAAAVAAGMVPLAVGTQTGGSVIRPAAFCGTVGFKPSFGAIPRTGVLNQSPSLDTIGVFARNIEDAALLAEVLFGFDANDRATVLAPPPRLHATAMTAPPVRPTLAFLRPPGWDRADADTKAALEELVEALGERCFETALPGIFDEAAEIRERINLAEMAKSYYSYEKRGRDRLSEEMRGALDRGKDIPARDYISALDWPDVLYAGLDEIFERCDAILAPAALGPAPEGHASTGDAIFNGLWTLCGTPAVTVPILQSETGLPIGAQLIGRRSDDARLLRTARWLEGSSPRRPTYDQAYHDLRGAGLFLGLSGDHAVAYPASRSGRRARSDCGAGAVGRVLHLVRHLIRA</sequence>
<dbReference type="GO" id="GO:0003824">
    <property type="term" value="F:catalytic activity"/>
    <property type="evidence" value="ECO:0007669"/>
    <property type="project" value="InterPro"/>
</dbReference>
<dbReference type="Gene3D" id="3.90.1300.10">
    <property type="entry name" value="Amidase signature (AS) domain"/>
    <property type="match status" value="1"/>
</dbReference>
<name>U2Z7H6_9RHOB</name>
<evidence type="ECO:0000259" key="2">
    <source>
        <dbReference type="Pfam" id="PF01425"/>
    </source>
</evidence>
<dbReference type="InterPro" id="IPR036928">
    <property type="entry name" value="AS_sf"/>
</dbReference>
<dbReference type="PANTHER" id="PTHR11895:SF7">
    <property type="entry name" value="GLUTAMYL-TRNA(GLN) AMIDOTRANSFERASE SUBUNIT A, MITOCHONDRIAL"/>
    <property type="match status" value="1"/>
</dbReference>
<accession>U2Z7H6</accession>
<keyword evidence="4" id="KW-1185">Reference proteome</keyword>
<gene>
    <name evidence="3" type="ORF">MBELCI_3064</name>
</gene>
<dbReference type="InterPro" id="IPR000120">
    <property type="entry name" value="Amidase"/>
</dbReference>
<organism evidence="3 4">
    <name type="scientific">Limimaricola cinnabarinus LL-001</name>
    <dbReference type="NCBI Taxonomy" id="1337093"/>
    <lineage>
        <taxon>Bacteria</taxon>
        <taxon>Pseudomonadati</taxon>
        <taxon>Pseudomonadota</taxon>
        <taxon>Alphaproteobacteria</taxon>
        <taxon>Rhodobacterales</taxon>
        <taxon>Paracoccaceae</taxon>
        <taxon>Limimaricola</taxon>
    </lineage>
</organism>
<dbReference type="RefSeq" id="WP_021695113.1">
    <property type="nucleotide sequence ID" value="NZ_BATB01000056.1"/>
</dbReference>
<proteinExistence type="inferred from homology"/>
<dbReference type="SUPFAM" id="SSF75304">
    <property type="entry name" value="Amidase signature (AS) enzymes"/>
    <property type="match status" value="1"/>
</dbReference>